<protein>
    <submittedName>
        <fullName evidence="1">DUF488 domain-containing protein</fullName>
    </submittedName>
</protein>
<keyword evidence="2" id="KW-1185">Reference proteome</keyword>
<comment type="caution">
    <text evidence="1">The sequence shown here is derived from an EMBL/GenBank/DDBJ whole genome shotgun (WGS) entry which is preliminary data.</text>
</comment>
<gene>
    <name evidence="1" type="ORF">D3P04_05055</name>
</gene>
<dbReference type="Pfam" id="PF04343">
    <property type="entry name" value="DUF488"/>
    <property type="match status" value="1"/>
</dbReference>
<dbReference type="PANTHER" id="PTHR39337:SF1">
    <property type="entry name" value="BLR5642 PROTEIN"/>
    <property type="match status" value="1"/>
</dbReference>
<proteinExistence type="predicted"/>
<dbReference type="InterPro" id="IPR014519">
    <property type="entry name" value="UCP024492"/>
</dbReference>
<accession>A0A418T1W8</accession>
<dbReference type="EMBL" id="QZCG01000003">
    <property type="protein sequence ID" value="RJE87120.1"/>
    <property type="molecule type" value="Genomic_DNA"/>
</dbReference>
<reference evidence="2" key="1">
    <citation type="submission" date="2018-09" db="EMBL/GenBank/DDBJ databases">
        <title>Acidovorax cavernicola nov. sp. isolated from Gruta de las Maravillas (Aracena, Spain).</title>
        <authorList>
            <person name="Jurado V."/>
            <person name="Gutierrez-Patricio S."/>
            <person name="Gonzalez-Pimentel J.L."/>
            <person name="Miller A.Z."/>
            <person name="Laiz L."/>
            <person name="Saiz-Jimenez C."/>
        </authorList>
    </citation>
    <scope>NUCLEOTIDE SEQUENCE [LARGE SCALE GENOMIC DNA]</scope>
    <source>
        <strain evidence="2">1011MAR3C25</strain>
    </source>
</reference>
<organism evidence="1 2">
    <name type="scientific">Paracoccus onubensis</name>
    <dbReference type="NCBI Taxonomy" id="1675788"/>
    <lineage>
        <taxon>Bacteria</taxon>
        <taxon>Pseudomonadati</taxon>
        <taxon>Pseudomonadota</taxon>
        <taxon>Alphaproteobacteria</taxon>
        <taxon>Rhodobacterales</taxon>
        <taxon>Paracoccaceae</taxon>
        <taxon>Paracoccus</taxon>
    </lineage>
</organism>
<sequence>MSVVFTVGYEATDIERFVRTMKAAGIKQIADVRAVAQSRKKGFSKRGLAERLEAEGISYLHFVDLGDPKPGREAARAGRYDEFRKIYGKHLKSDQAQAALKRLIEAVSLKATCLLCFERDPSTCHRRMIADELSADIGCNVQHLYADDPVRYVRNAKDLPRFYPRESVAAAQ</sequence>
<dbReference type="InterPro" id="IPR007438">
    <property type="entry name" value="DUF488"/>
</dbReference>
<dbReference type="PANTHER" id="PTHR39337">
    <property type="entry name" value="BLR5642 PROTEIN"/>
    <property type="match status" value="1"/>
</dbReference>
<evidence type="ECO:0000313" key="1">
    <source>
        <dbReference type="EMBL" id="RJE87120.1"/>
    </source>
</evidence>
<dbReference type="OrthoDB" id="9810084at2"/>
<evidence type="ECO:0000313" key="2">
    <source>
        <dbReference type="Proteomes" id="UP000284202"/>
    </source>
</evidence>
<name>A0A418T1W8_9RHOB</name>
<dbReference type="AlphaFoldDB" id="A0A418T1W8"/>
<dbReference type="Proteomes" id="UP000284202">
    <property type="component" value="Unassembled WGS sequence"/>
</dbReference>
<dbReference type="PIRSF" id="PIRSF024492">
    <property type="entry name" value="UCP024492"/>
    <property type="match status" value="1"/>
</dbReference>
<dbReference type="RefSeq" id="WP_119746593.1">
    <property type="nucleotide sequence ID" value="NZ_QZCG01000003.1"/>
</dbReference>